<protein>
    <submittedName>
        <fullName evidence="2">Uncharacterized protein</fullName>
    </submittedName>
</protein>
<dbReference type="AlphaFoldDB" id="A0A5C6C1K9"/>
<keyword evidence="3" id="KW-1185">Reference proteome</keyword>
<dbReference type="RefSeq" id="WP_146597016.1">
    <property type="nucleotide sequence ID" value="NZ_SJPT01000011.1"/>
</dbReference>
<comment type="caution">
    <text evidence="2">The sequence shown here is derived from an EMBL/GenBank/DDBJ whole genome shotgun (WGS) entry which is preliminary data.</text>
</comment>
<feature type="compositionally biased region" description="Polar residues" evidence="1">
    <location>
        <begin position="49"/>
        <end position="60"/>
    </location>
</feature>
<dbReference type="Proteomes" id="UP000316304">
    <property type="component" value="Unassembled WGS sequence"/>
</dbReference>
<evidence type="ECO:0000313" key="2">
    <source>
        <dbReference type="EMBL" id="TWU17511.1"/>
    </source>
</evidence>
<organism evidence="2 3">
    <name type="scientific">Novipirellula galeiformis</name>
    <dbReference type="NCBI Taxonomy" id="2528004"/>
    <lineage>
        <taxon>Bacteria</taxon>
        <taxon>Pseudomonadati</taxon>
        <taxon>Planctomycetota</taxon>
        <taxon>Planctomycetia</taxon>
        <taxon>Pirellulales</taxon>
        <taxon>Pirellulaceae</taxon>
        <taxon>Novipirellula</taxon>
    </lineage>
</organism>
<dbReference type="EMBL" id="SJPT01000011">
    <property type="protein sequence ID" value="TWU17511.1"/>
    <property type="molecule type" value="Genomic_DNA"/>
</dbReference>
<proteinExistence type="predicted"/>
<evidence type="ECO:0000313" key="3">
    <source>
        <dbReference type="Proteomes" id="UP000316304"/>
    </source>
</evidence>
<reference evidence="2 3" key="1">
    <citation type="submission" date="2019-02" db="EMBL/GenBank/DDBJ databases">
        <title>Deep-cultivation of Planctomycetes and their phenomic and genomic characterization uncovers novel biology.</title>
        <authorList>
            <person name="Wiegand S."/>
            <person name="Jogler M."/>
            <person name="Boedeker C."/>
            <person name="Pinto D."/>
            <person name="Vollmers J."/>
            <person name="Rivas-Marin E."/>
            <person name="Kohn T."/>
            <person name="Peeters S.H."/>
            <person name="Heuer A."/>
            <person name="Rast P."/>
            <person name="Oberbeckmann S."/>
            <person name="Bunk B."/>
            <person name="Jeske O."/>
            <person name="Meyerdierks A."/>
            <person name="Storesund J.E."/>
            <person name="Kallscheuer N."/>
            <person name="Luecker S."/>
            <person name="Lage O.M."/>
            <person name="Pohl T."/>
            <person name="Merkel B.J."/>
            <person name="Hornburger P."/>
            <person name="Mueller R.-W."/>
            <person name="Bruemmer F."/>
            <person name="Labrenz M."/>
            <person name="Spormann A.M."/>
            <person name="Op Den Camp H."/>
            <person name="Overmann J."/>
            <person name="Amann R."/>
            <person name="Jetten M.S.M."/>
            <person name="Mascher T."/>
            <person name="Medema M.H."/>
            <person name="Devos D.P."/>
            <person name="Kaster A.-K."/>
            <person name="Ovreas L."/>
            <person name="Rohde M."/>
            <person name="Galperin M.Y."/>
            <person name="Jogler C."/>
        </authorList>
    </citation>
    <scope>NUCLEOTIDE SEQUENCE [LARGE SCALE GENOMIC DNA]</scope>
    <source>
        <strain evidence="2 3">Pla52o</strain>
    </source>
</reference>
<accession>A0A5C6C1K9</accession>
<sequence length="77" mass="8128">MVVDVAFSLTQSVGGQCVPTRFGEGQFGDAQFGDAQFGDEGTQRFDSAGTLNTEGPSTGLSREIDDQAEALGEFRYG</sequence>
<name>A0A5C6C1K9_9BACT</name>
<gene>
    <name evidence="2" type="ORF">Pla52o_50670</name>
</gene>
<evidence type="ECO:0000256" key="1">
    <source>
        <dbReference type="SAM" id="MobiDB-lite"/>
    </source>
</evidence>
<feature type="region of interest" description="Disordered" evidence="1">
    <location>
        <begin position="29"/>
        <end position="65"/>
    </location>
</feature>